<organism evidence="1 2">
    <name type="scientific">Methanococcus voltae</name>
    <dbReference type="NCBI Taxonomy" id="2188"/>
    <lineage>
        <taxon>Archaea</taxon>
        <taxon>Methanobacteriati</taxon>
        <taxon>Methanobacteriota</taxon>
        <taxon>Methanomada group</taxon>
        <taxon>Methanococci</taxon>
        <taxon>Methanococcales</taxon>
        <taxon>Methanococcaceae</taxon>
        <taxon>Methanococcus</taxon>
    </lineage>
</organism>
<dbReference type="NCBIfam" id="TIGR01827">
    <property type="entry name" value="gatC_rel"/>
    <property type="match status" value="1"/>
</dbReference>
<sequence>MIKMVEIEKIQKQANEIVEKFSDVLENFSLDVEEEYYILENKNVLREGDEAKLDPSFRENALKVAPKTKDGSIVVEKSKWSQ</sequence>
<keyword evidence="1" id="KW-0436">Ligase</keyword>
<dbReference type="Proteomes" id="UP000740329">
    <property type="component" value="Unassembled WGS sequence"/>
</dbReference>
<dbReference type="GO" id="GO:0050567">
    <property type="term" value="F:glutaminyl-tRNA synthase (glutamine-hydrolyzing) activity"/>
    <property type="evidence" value="ECO:0007669"/>
    <property type="project" value="UniProtKB-EC"/>
</dbReference>
<evidence type="ECO:0000313" key="1">
    <source>
        <dbReference type="EMBL" id="MBP2201536.1"/>
    </source>
</evidence>
<comment type="caution">
    <text evidence="1">The sequence shown here is derived from an EMBL/GenBank/DDBJ whole genome shotgun (WGS) entry which is preliminary data.</text>
</comment>
<dbReference type="Pfam" id="PF02686">
    <property type="entry name" value="GatC"/>
    <property type="match status" value="1"/>
</dbReference>
<dbReference type="InterPro" id="IPR003837">
    <property type="entry name" value="GatC"/>
</dbReference>
<dbReference type="SUPFAM" id="SSF141000">
    <property type="entry name" value="Glu-tRNAGln amidotransferase C subunit"/>
    <property type="match status" value="1"/>
</dbReference>
<reference evidence="1" key="1">
    <citation type="submission" date="2021-03" db="EMBL/GenBank/DDBJ databases">
        <title>Genomic Encyclopedia of Type Strains, Phase IV (KMG-V): Genome sequencing to study the core and pangenomes of soil and plant-associated prokaryotes.</title>
        <authorList>
            <person name="Whitman W."/>
        </authorList>
    </citation>
    <scope>NUCLEOTIDE SEQUENCE</scope>
    <source>
        <strain evidence="1">C4</strain>
    </source>
</reference>
<dbReference type="InterPro" id="IPR036113">
    <property type="entry name" value="Asp/Glu-ADT_sf_sub_c"/>
</dbReference>
<dbReference type="InterPro" id="IPR010120">
    <property type="entry name" value="Glu-ADT_subunit_C_archaea"/>
</dbReference>
<dbReference type="GO" id="GO:0006450">
    <property type="term" value="P:regulation of translational fidelity"/>
    <property type="evidence" value="ECO:0007669"/>
    <property type="project" value="InterPro"/>
</dbReference>
<protein>
    <submittedName>
        <fullName evidence="1">Aspartyl-tRNA(Asn)/glutamyl-tRNA(Gln) amidotransferase subunit C</fullName>
        <ecNumber evidence="1">6.3.5.6</ecNumber>
        <ecNumber evidence="1">6.3.5.7</ecNumber>
    </submittedName>
</protein>
<dbReference type="EC" id="6.3.5.6" evidence="1"/>
<evidence type="ECO:0000313" key="2">
    <source>
        <dbReference type="Proteomes" id="UP000740329"/>
    </source>
</evidence>
<dbReference type="AlphaFoldDB" id="A0A8J7RII3"/>
<dbReference type="GO" id="GO:0050566">
    <property type="term" value="F:asparaginyl-tRNA synthase (glutamine-hydrolyzing) activity"/>
    <property type="evidence" value="ECO:0007669"/>
    <property type="project" value="UniProtKB-EC"/>
</dbReference>
<dbReference type="EMBL" id="JAGGMV010000002">
    <property type="protein sequence ID" value="MBP2201536.1"/>
    <property type="molecule type" value="Genomic_DNA"/>
</dbReference>
<gene>
    <name evidence="1" type="ORF">J3E07_000948</name>
</gene>
<name>A0A8J7RII3_METVO</name>
<accession>A0A8J7RII3</accession>
<dbReference type="NCBIfam" id="NF000681">
    <property type="entry name" value="PRK00034.3-1"/>
    <property type="match status" value="1"/>
</dbReference>
<dbReference type="EC" id="6.3.5.7" evidence="1"/>
<proteinExistence type="predicted"/>